<keyword evidence="4" id="KW-1185">Reference proteome</keyword>
<name>A0A8J7WGZ8_9RHOB</name>
<protein>
    <submittedName>
        <fullName evidence="3">Glutathione S-transferase family protein</fullName>
    </submittedName>
</protein>
<dbReference type="PROSITE" id="PS50404">
    <property type="entry name" value="GST_NTER"/>
    <property type="match status" value="1"/>
</dbReference>
<dbReference type="SUPFAM" id="SSF47616">
    <property type="entry name" value="GST C-terminal domain-like"/>
    <property type="match status" value="1"/>
</dbReference>
<comment type="caution">
    <text evidence="3">The sequence shown here is derived from an EMBL/GenBank/DDBJ whole genome shotgun (WGS) entry which is preliminary data.</text>
</comment>
<dbReference type="PROSITE" id="PS50405">
    <property type="entry name" value="GST_CTER"/>
    <property type="match status" value="1"/>
</dbReference>
<dbReference type="InterPro" id="IPR036282">
    <property type="entry name" value="Glutathione-S-Trfase_C_sf"/>
</dbReference>
<reference evidence="3" key="1">
    <citation type="submission" date="2021-04" db="EMBL/GenBank/DDBJ databases">
        <authorList>
            <person name="Yoon J."/>
        </authorList>
    </citation>
    <scope>NUCLEOTIDE SEQUENCE</scope>
    <source>
        <strain evidence="3">KMU-90</strain>
    </source>
</reference>
<dbReference type="Pfam" id="PF13409">
    <property type="entry name" value="GST_N_2"/>
    <property type="match status" value="1"/>
</dbReference>
<accession>A0A8J7WGZ8</accession>
<dbReference type="AlphaFoldDB" id="A0A8J7WGZ8"/>
<dbReference type="SFLD" id="SFLDG00358">
    <property type="entry name" value="Main_(cytGST)"/>
    <property type="match status" value="1"/>
</dbReference>
<organism evidence="3 4">
    <name type="scientific">Thetidibacter halocola</name>
    <dbReference type="NCBI Taxonomy" id="2827239"/>
    <lineage>
        <taxon>Bacteria</taxon>
        <taxon>Pseudomonadati</taxon>
        <taxon>Pseudomonadota</taxon>
        <taxon>Alphaproteobacteria</taxon>
        <taxon>Rhodobacterales</taxon>
        <taxon>Roseobacteraceae</taxon>
        <taxon>Thetidibacter</taxon>
    </lineage>
</organism>
<dbReference type="Pfam" id="PF13410">
    <property type="entry name" value="GST_C_2"/>
    <property type="match status" value="1"/>
</dbReference>
<dbReference type="PANTHER" id="PTHR44051:SF21">
    <property type="entry name" value="GLUTATHIONE S-TRANSFERASE FAMILY PROTEIN"/>
    <property type="match status" value="1"/>
</dbReference>
<dbReference type="SFLD" id="SFLDS00019">
    <property type="entry name" value="Glutathione_Transferase_(cytos"/>
    <property type="match status" value="1"/>
</dbReference>
<evidence type="ECO:0000313" key="4">
    <source>
        <dbReference type="Proteomes" id="UP000681356"/>
    </source>
</evidence>
<dbReference type="InterPro" id="IPR040079">
    <property type="entry name" value="Glutathione_S-Trfase"/>
</dbReference>
<sequence length="211" mass="22964">MADLIFYTNPMSRGRIVRWMLEELGQPYETRVLNYGPEMKAADYRALNPMGKVPTVVHGEAVVTECAAICIYLAEAFPQAGLSPAPSTPARAAFLRWMFFAAGPVETAVVNKSFGFALPDDPQAHTRAGWGSFDDVCDALEAMLSDGRDYVTGEAFSAADVYVGAQIGWGLQFGTLPERPGFRRYAEALATRPAAIRAREMDDALMNDGGQ</sequence>
<dbReference type="InterPro" id="IPR010987">
    <property type="entry name" value="Glutathione-S-Trfase_C-like"/>
</dbReference>
<dbReference type="RefSeq" id="WP_212538198.1">
    <property type="nucleotide sequence ID" value="NZ_JAGTUU010000008.1"/>
</dbReference>
<dbReference type="PANTHER" id="PTHR44051">
    <property type="entry name" value="GLUTATHIONE S-TRANSFERASE-RELATED"/>
    <property type="match status" value="1"/>
</dbReference>
<dbReference type="CDD" id="cd03207">
    <property type="entry name" value="GST_C_8"/>
    <property type="match status" value="1"/>
</dbReference>
<dbReference type="InterPro" id="IPR004045">
    <property type="entry name" value="Glutathione_S-Trfase_N"/>
</dbReference>
<dbReference type="Gene3D" id="1.20.1050.10">
    <property type="match status" value="1"/>
</dbReference>
<feature type="domain" description="GST C-terminal" evidence="2">
    <location>
        <begin position="87"/>
        <end position="211"/>
    </location>
</feature>
<evidence type="ECO:0000313" key="3">
    <source>
        <dbReference type="EMBL" id="MBS0126254.1"/>
    </source>
</evidence>
<dbReference type="EMBL" id="JAGTUU010000008">
    <property type="protein sequence ID" value="MBS0126254.1"/>
    <property type="molecule type" value="Genomic_DNA"/>
</dbReference>
<feature type="domain" description="GST N-terminal" evidence="1">
    <location>
        <begin position="1"/>
        <end position="81"/>
    </location>
</feature>
<dbReference type="SFLD" id="SFLDG01150">
    <property type="entry name" value="Main.1:_Beta-like"/>
    <property type="match status" value="1"/>
</dbReference>
<gene>
    <name evidence="3" type="ORF">KB874_19375</name>
</gene>
<dbReference type="InterPro" id="IPR036249">
    <property type="entry name" value="Thioredoxin-like_sf"/>
</dbReference>
<evidence type="ECO:0000259" key="2">
    <source>
        <dbReference type="PROSITE" id="PS50405"/>
    </source>
</evidence>
<evidence type="ECO:0000259" key="1">
    <source>
        <dbReference type="PROSITE" id="PS50404"/>
    </source>
</evidence>
<dbReference type="CDD" id="cd03046">
    <property type="entry name" value="GST_N_GTT1_like"/>
    <property type="match status" value="1"/>
</dbReference>
<dbReference type="SUPFAM" id="SSF52833">
    <property type="entry name" value="Thioredoxin-like"/>
    <property type="match status" value="1"/>
</dbReference>
<dbReference type="Proteomes" id="UP000681356">
    <property type="component" value="Unassembled WGS sequence"/>
</dbReference>
<proteinExistence type="predicted"/>
<dbReference type="Gene3D" id="3.40.30.10">
    <property type="entry name" value="Glutaredoxin"/>
    <property type="match status" value="1"/>
</dbReference>